<evidence type="ECO:0000313" key="1">
    <source>
        <dbReference type="EMBL" id="KAI5435647.1"/>
    </source>
</evidence>
<gene>
    <name evidence="1" type="ORF">KIW84_022169</name>
</gene>
<accession>A0A9D4YA08</accession>
<reference evidence="1 2" key="1">
    <citation type="journal article" date="2022" name="Nat. Genet.">
        <title>Improved pea reference genome and pan-genome highlight genomic features and evolutionary characteristics.</title>
        <authorList>
            <person name="Yang T."/>
            <person name="Liu R."/>
            <person name="Luo Y."/>
            <person name="Hu S."/>
            <person name="Wang D."/>
            <person name="Wang C."/>
            <person name="Pandey M.K."/>
            <person name="Ge S."/>
            <person name="Xu Q."/>
            <person name="Li N."/>
            <person name="Li G."/>
            <person name="Huang Y."/>
            <person name="Saxena R.K."/>
            <person name="Ji Y."/>
            <person name="Li M."/>
            <person name="Yan X."/>
            <person name="He Y."/>
            <person name="Liu Y."/>
            <person name="Wang X."/>
            <person name="Xiang C."/>
            <person name="Varshney R.K."/>
            <person name="Ding H."/>
            <person name="Gao S."/>
            <person name="Zong X."/>
        </authorList>
    </citation>
    <scope>NUCLEOTIDE SEQUENCE [LARGE SCALE GENOMIC DNA]</scope>
    <source>
        <strain evidence="1 2">cv. Zhongwan 6</strain>
    </source>
</reference>
<evidence type="ECO:0000313" key="2">
    <source>
        <dbReference type="Proteomes" id="UP001058974"/>
    </source>
</evidence>
<protein>
    <submittedName>
        <fullName evidence="1">Uncharacterized protein</fullName>
    </submittedName>
</protein>
<dbReference type="Gramene" id="Psat02G0216900-T1">
    <property type="protein sequence ID" value="KAI5435647.1"/>
    <property type="gene ID" value="KIW84_022169"/>
</dbReference>
<keyword evidence="2" id="KW-1185">Reference proteome</keyword>
<name>A0A9D4YA08_PEA</name>
<proteinExistence type="predicted"/>
<organism evidence="1 2">
    <name type="scientific">Pisum sativum</name>
    <name type="common">Garden pea</name>
    <name type="synonym">Lathyrus oleraceus</name>
    <dbReference type="NCBI Taxonomy" id="3888"/>
    <lineage>
        <taxon>Eukaryota</taxon>
        <taxon>Viridiplantae</taxon>
        <taxon>Streptophyta</taxon>
        <taxon>Embryophyta</taxon>
        <taxon>Tracheophyta</taxon>
        <taxon>Spermatophyta</taxon>
        <taxon>Magnoliopsida</taxon>
        <taxon>eudicotyledons</taxon>
        <taxon>Gunneridae</taxon>
        <taxon>Pentapetalae</taxon>
        <taxon>rosids</taxon>
        <taxon>fabids</taxon>
        <taxon>Fabales</taxon>
        <taxon>Fabaceae</taxon>
        <taxon>Papilionoideae</taxon>
        <taxon>50 kb inversion clade</taxon>
        <taxon>NPAAA clade</taxon>
        <taxon>Hologalegina</taxon>
        <taxon>IRL clade</taxon>
        <taxon>Fabeae</taxon>
        <taxon>Lathyrus</taxon>
    </lineage>
</organism>
<dbReference type="Proteomes" id="UP001058974">
    <property type="component" value="Chromosome 2"/>
</dbReference>
<comment type="caution">
    <text evidence="1">The sequence shown here is derived from an EMBL/GenBank/DDBJ whole genome shotgun (WGS) entry which is preliminary data.</text>
</comment>
<dbReference type="EMBL" id="JAMSHJ010000002">
    <property type="protein sequence ID" value="KAI5435647.1"/>
    <property type="molecule type" value="Genomic_DNA"/>
</dbReference>
<dbReference type="AlphaFoldDB" id="A0A9D4YA08"/>
<sequence length="75" mass="8373">MEIAERYIADRGVDSPSMKDVLWNLECCLQFQEASLHGSTTEDNSKSIVELATQYATIEFSLTRVFSGLVILDEG</sequence>